<evidence type="ECO:0000313" key="2">
    <source>
        <dbReference type="EMBL" id="OMO68100.1"/>
    </source>
</evidence>
<dbReference type="Proteomes" id="UP000188268">
    <property type="component" value="Unassembled WGS sequence"/>
</dbReference>
<reference evidence="2 3" key="1">
    <citation type="submission" date="2013-09" db="EMBL/GenBank/DDBJ databases">
        <title>Corchorus capsularis genome sequencing.</title>
        <authorList>
            <person name="Alam M."/>
            <person name="Haque M.S."/>
            <person name="Islam M.S."/>
            <person name="Emdad E.M."/>
            <person name="Islam M.M."/>
            <person name="Ahmed B."/>
            <person name="Halim A."/>
            <person name="Hossen Q.M.M."/>
            <person name="Hossain M.Z."/>
            <person name="Ahmed R."/>
            <person name="Khan M.M."/>
            <person name="Islam R."/>
            <person name="Rashid M.M."/>
            <person name="Khan S.A."/>
            <person name="Rahman M.S."/>
            <person name="Alam M."/>
        </authorList>
    </citation>
    <scope>NUCLEOTIDE SEQUENCE [LARGE SCALE GENOMIC DNA]</scope>
    <source>
        <strain evidence="3">cv. CVL-1</strain>
        <tissue evidence="2">Whole seedling</tissue>
    </source>
</reference>
<dbReference type="OrthoDB" id="1749584at2759"/>
<feature type="compositionally biased region" description="Polar residues" evidence="1">
    <location>
        <begin position="64"/>
        <end position="73"/>
    </location>
</feature>
<sequence>MINDHLWNYAEYPKIEAEAKVVAEELGIDYAWNDILFGDATKEDEERIQSALNSEDAIPGNGDWTGSSNSSVLTEAGEKQAERCNKPLQICTLINALQVQYPALRPLLKCYGKGGKNHRFSSIL</sequence>
<keyword evidence="3" id="KW-1185">Reference proteome</keyword>
<proteinExistence type="predicted"/>
<gene>
    <name evidence="2" type="ORF">CCACVL1_20084</name>
</gene>
<dbReference type="AlphaFoldDB" id="A0A1R3HCN2"/>
<accession>A0A1R3HCN2</accession>
<protein>
    <submittedName>
        <fullName evidence="2">Putative nucleic acid binding protein</fullName>
    </submittedName>
</protein>
<evidence type="ECO:0000256" key="1">
    <source>
        <dbReference type="SAM" id="MobiDB-lite"/>
    </source>
</evidence>
<dbReference type="STRING" id="210143.A0A1R3HCN2"/>
<dbReference type="Gramene" id="OMO68100">
    <property type="protein sequence ID" value="OMO68100"/>
    <property type="gene ID" value="CCACVL1_20084"/>
</dbReference>
<evidence type="ECO:0000313" key="3">
    <source>
        <dbReference type="Proteomes" id="UP000188268"/>
    </source>
</evidence>
<comment type="caution">
    <text evidence="2">The sequence shown here is derived from an EMBL/GenBank/DDBJ whole genome shotgun (WGS) entry which is preliminary data.</text>
</comment>
<name>A0A1R3HCN2_COCAP</name>
<feature type="region of interest" description="Disordered" evidence="1">
    <location>
        <begin position="47"/>
        <end position="78"/>
    </location>
</feature>
<organism evidence="2 3">
    <name type="scientific">Corchorus capsularis</name>
    <name type="common">Jute</name>
    <dbReference type="NCBI Taxonomy" id="210143"/>
    <lineage>
        <taxon>Eukaryota</taxon>
        <taxon>Viridiplantae</taxon>
        <taxon>Streptophyta</taxon>
        <taxon>Embryophyta</taxon>
        <taxon>Tracheophyta</taxon>
        <taxon>Spermatophyta</taxon>
        <taxon>Magnoliopsida</taxon>
        <taxon>eudicotyledons</taxon>
        <taxon>Gunneridae</taxon>
        <taxon>Pentapetalae</taxon>
        <taxon>rosids</taxon>
        <taxon>malvids</taxon>
        <taxon>Malvales</taxon>
        <taxon>Malvaceae</taxon>
        <taxon>Grewioideae</taxon>
        <taxon>Apeibeae</taxon>
        <taxon>Corchorus</taxon>
    </lineage>
</organism>
<dbReference type="EMBL" id="AWWV01012262">
    <property type="protein sequence ID" value="OMO68100.1"/>
    <property type="molecule type" value="Genomic_DNA"/>
</dbReference>